<reference evidence="1" key="1">
    <citation type="submission" date="2020-02" db="EMBL/GenBank/DDBJ databases">
        <authorList>
            <person name="Meier V. D."/>
        </authorList>
    </citation>
    <scope>NUCLEOTIDE SEQUENCE</scope>
    <source>
        <strain evidence="1">AVDCRST_MAG85</strain>
    </source>
</reference>
<organism evidence="1">
    <name type="scientific">uncultured Solirubrobacteraceae bacterium</name>
    <dbReference type="NCBI Taxonomy" id="1162706"/>
    <lineage>
        <taxon>Bacteria</taxon>
        <taxon>Bacillati</taxon>
        <taxon>Actinomycetota</taxon>
        <taxon>Thermoleophilia</taxon>
        <taxon>Solirubrobacterales</taxon>
        <taxon>Solirubrobacteraceae</taxon>
        <taxon>environmental samples</taxon>
    </lineage>
</organism>
<protein>
    <submittedName>
        <fullName evidence="1">Uncharacterized protein</fullName>
    </submittedName>
</protein>
<accession>A0A6J4SA45</accession>
<name>A0A6J4SA45_9ACTN</name>
<evidence type="ECO:0000313" key="1">
    <source>
        <dbReference type="EMBL" id="CAA9487178.1"/>
    </source>
</evidence>
<dbReference type="AlphaFoldDB" id="A0A6J4SA45"/>
<gene>
    <name evidence="1" type="ORF">AVDCRST_MAG85-1015</name>
</gene>
<proteinExistence type="predicted"/>
<dbReference type="EMBL" id="CADCVT010000113">
    <property type="protein sequence ID" value="CAA9487178.1"/>
    <property type="molecule type" value="Genomic_DNA"/>
</dbReference>
<sequence length="54" mass="5572">MTASKRAWHDVLSIGLPYQSSAVSMRLPIVAASLAGFANTCARCSPPGAPQTLA</sequence>